<gene>
    <name evidence="2" type="ORF">FH972_002869</name>
</gene>
<dbReference type="EMBL" id="CM017321">
    <property type="protein sequence ID" value="KAE7998311.1"/>
    <property type="molecule type" value="Genomic_DNA"/>
</dbReference>
<organism evidence="2 3">
    <name type="scientific">Carpinus fangiana</name>
    <dbReference type="NCBI Taxonomy" id="176857"/>
    <lineage>
        <taxon>Eukaryota</taxon>
        <taxon>Viridiplantae</taxon>
        <taxon>Streptophyta</taxon>
        <taxon>Embryophyta</taxon>
        <taxon>Tracheophyta</taxon>
        <taxon>Spermatophyta</taxon>
        <taxon>Magnoliopsida</taxon>
        <taxon>eudicotyledons</taxon>
        <taxon>Gunneridae</taxon>
        <taxon>Pentapetalae</taxon>
        <taxon>rosids</taxon>
        <taxon>fabids</taxon>
        <taxon>Fagales</taxon>
        <taxon>Betulaceae</taxon>
        <taxon>Carpinus</taxon>
    </lineage>
</organism>
<dbReference type="Proteomes" id="UP000327013">
    <property type="component" value="Chromosome 1"/>
</dbReference>
<reference evidence="2 3" key="1">
    <citation type="submission" date="2019-06" db="EMBL/GenBank/DDBJ databases">
        <title>A chromosomal-level reference genome of Carpinus fangiana (Coryloideae, Betulaceae).</title>
        <authorList>
            <person name="Yang X."/>
            <person name="Wang Z."/>
            <person name="Zhang L."/>
            <person name="Hao G."/>
            <person name="Liu J."/>
            <person name="Yang Y."/>
        </authorList>
    </citation>
    <scope>NUCLEOTIDE SEQUENCE [LARGE SCALE GENOMIC DNA]</scope>
    <source>
        <strain evidence="2">Cfa_2016G</strain>
        <tissue evidence="2">Leaf</tissue>
    </source>
</reference>
<proteinExistence type="predicted"/>
<evidence type="ECO:0000256" key="1">
    <source>
        <dbReference type="SAM" id="MobiDB-lite"/>
    </source>
</evidence>
<feature type="region of interest" description="Disordered" evidence="1">
    <location>
        <begin position="137"/>
        <end position="168"/>
    </location>
</feature>
<protein>
    <submittedName>
        <fullName evidence="2">Uncharacterized protein</fullName>
    </submittedName>
</protein>
<name>A0A5N6QIK9_9ROSI</name>
<dbReference type="AlphaFoldDB" id="A0A5N6QIK9"/>
<sequence>MELCEYKFIFLEIFRERKLENFCGTLGFKQMKSFSSSPLTGVAKNECEFVLGNKNTILPSAQYRKPHTLLLRPNKFLLSLSPTPTPSDSADVMPIRSKTPTPDAVEEALVVFGEGRFIGIYRDEACGREDAGVGGVPSPGACPRPVGTGTPGASQPNGRRLSGEGTARKIPQTPVDWEFVDMPDAVEEALVIFGEGGLGCFWREICRETETIDEGGTRTRT</sequence>
<keyword evidence="3" id="KW-1185">Reference proteome</keyword>
<accession>A0A5N6QIK9</accession>
<evidence type="ECO:0000313" key="3">
    <source>
        <dbReference type="Proteomes" id="UP000327013"/>
    </source>
</evidence>
<evidence type="ECO:0000313" key="2">
    <source>
        <dbReference type="EMBL" id="KAE7998311.1"/>
    </source>
</evidence>